<name>A0A848B8N4_9FIRM</name>
<gene>
    <name evidence="8" type="primary">alr</name>
    <name evidence="8" type="ORF">HF878_04890</name>
</gene>
<comment type="function">
    <text evidence="4">Catalyzes the interconversion of L-alanine and D-alanine. May also act on other amino acids.</text>
</comment>
<dbReference type="InterPro" id="IPR001608">
    <property type="entry name" value="Ala_racemase_N"/>
</dbReference>
<dbReference type="InterPro" id="IPR029066">
    <property type="entry name" value="PLP-binding_barrel"/>
</dbReference>
<evidence type="ECO:0000256" key="2">
    <source>
        <dbReference type="ARBA" id="ARBA00022898"/>
    </source>
</evidence>
<dbReference type="Pfam" id="PF00842">
    <property type="entry name" value="Ala_racemase_C"/>
    <property type="match status" value="1"/>
</dbReference>
<dbReference type="PANTHER" id="PTHR30511:SF0">
    <property type="entry name" value="ALANINE RACEMASE, CATABOLIC-RELATED"/>
    <property type="match status" value="1"/>
</dbReference>
<evidence type="ECO:0000313" key="9">
    <source>
        <dbReference type="Proteomes" id="UP000543804"/>
    </source>
</evidence>
<dbReference type="GO" id="GO:0008784">
    <property type="term" value="F:alanine racemase activity"/>
    <property type="evidence" value="ECO:0007669"/>
    <property type="project" value="UniProtKB-UniRule"/>
</dbReference>
<dbReference type="HAMAP" id="MF_01201">
    <property type="entry name" value="Ala_racemase"/>
    <property type="match status" value="1"/>
</dbReference>
<evidence type="ECO:0000256" key="5">
    <source>
        <dbReference type="PIRSR" id="PIRSR600821-50"/>
    </source>
</evidence>
<dbReference type="RefSeq" id="WP_170077369.1">
    <property type="nucleotide sequence ID" value="NZ_JABAFA010000011.1"/>
</dbReference>
<dbReference type="AlphaFoldDB" id="A0A848B8N4"/>
<dbReference type="NCBIfam" id="TIGR00492">
    <property type="entry name" value="alr"/>
    <property type="match status" value="1"/>
</dbReference>
<evidence type="ECO:0000256" key="1">
    <source>
        <dbReference type="ARBA" id="ARBA00001933"/>
    </source>
</evidence>
<dbReference type="UniPathway" id="UPA00042">
    <property type="reaction ID" value="UER00497"/>
</dbReference>
<evidence type="ECO:0000256" key="4">
    <source>
        <dbReference type="HAMAP-Rule" id="MF_01201"/>
    </source>
</evidence>
<organism evidence="8 9">
    <name type="scientific">Selenomonas bovis</name>
    <dbReference type="NCBI Taxonomy" id="416586"/>
    <lineage>
        <taxon>Bacteria</taxon>
        <taxon>Bacillati</taxon>
        <taxon>Bacillota</taxon>
        <taxon>Negativicutes</taxon>
        <taxon>Selenomonadales</taxon>
        <taxon>Selenomonadaceae</taxon>
        <taxon>Selenomonas</taxon>
    </lineage>
</organism>
<dbReference type="PRINTS" id="PR00992">
    <property type="entry name" value="ALARACEMASE"/>
</dbReference>
<dbReference type="CDD" id="cd00430">
    <property type="entry name" value="PLPDE_III_AR"/>
    <property type="match status" value="1"/>
</dbReference>
<accession>A0A848B8N4</accession>
<dbReference type="Gene3D" id="2.40.37.10">
    <property type="entry name" value="Lyase, Ornithine Decarboxylase, Chain A, domain 1"/>
    <property type="match status" value="1"/>
</dbReference>
<feature type="active site" description="Proton acceptor; specific for L-alanine" evidence="4">
    <location>
        <position position="264"/>
    </location>
</feature>
<feature type="binding site" evidence="4 6">
    <location>
        <position position="312"/>
    </location>
    <ligand>
        <name>substrate</name>
    </ligand>
</feature>
<dbReference type="PROSITE" id="PS00395">
    <property type="entry name" value="ALANINE_RACEMASE"/>
    <property type="match status" value="1"/>
</dbReference>
<feature type="modified residue" description="N6-(pyridoxal phosphate)lysine" evidence="4 5">
    <location>
        <position position="37"/>
    </location>
</feature>
<dbReference type="EC" id="5.1.1.1" evidence="4"/>
<comment type="cofactor">
    <cofactor evidence="1 4 5">
        <name>pyridoxal 5'-phosphate</name>
        <dbReference type="ChEBI" id="CHEBI:597326"/>
    </cofactor>
</comment>
<comment type="similarity">
    <text evidence="4">Belongs to the alanine racemase family.</text>
</comment>
<feature type="domain" description="Alanine racemase C-terminal" evidence="7">
    <location>
        <begin position="243"/>
        <end position="368"/>
    </location>
</feature>
<reference evidence="8 9" key="1">
    <citation type="submission" date="2020-04" db="EMBL/GenBank/DDBJ databases">
        <authorList>
            <person name="Hitch T.C.A."/>
            <person name="Wylensek D."/>
            <person name="Clavel T."/>
        </authorList>
    </citation>
    <scope>NUCLEOTIDE SEQUENCE [LARGE SCALE GENOMIC DNA]</scope>
    <source>
        <strain evidence="8 9">PG-130-P53-12</strain>
    </source>
</reference>
<protein>
    <recommendedName>
        <fullName evidence="4">Alanine racemase</fullName>
        <ecNumber evidence="4">5.1.1.1</ecNumber>
    </recommendedName>
</protein>
<proteinExistence type="inferred from homology"/>
<dbReference type="Proteomes" id="UP000543804">
    <property type="component" value="Unassembled WGS sequence"/>
</dbReference>
<comment type="caution">
    <text evidence="8">The sequence shown here is derived from an EMBL/GenBank/DDBJ whole genome shotgun (WGS) entry which is preliminary data.</text>
</comment>
<keyword evidence="3 4" id="KW-0413">Isomerase</keyword>
<dbReference type="SUPFAM" id="SSF51419">
    <property type="entry name" value="PLP-binding barrel"/>
    <property type="match status" value="1"/>
</dbReference>
<evidence type="ECO:0000259" key="7">
    <source>
        <dbReference type="SMART" id="SM01005"/>
    </source>
</evidence>
<feature type="binding site" evidence="4 6">
    <location>
        <position position="135"/>
    </location>
    <ligand>
        <name>substrate</name>
    </ligand>
</feature>
<dbReference type="Gene3D" id="3.20.20.10">
    <property type="entry name" value="Alanine racemase"/>
    <property type="match status" value="1"/>
</dbReference>
<dbReference type="InterPro" id="IPR020622">
    <property type="entry name" value="Ala_racemase_pyridoxalP-BS"/>
</dbReference>
<dbReference type="GO" id="GO:0005829">
    <property type="term" value="C:cytosol"/>
    <property type="evidence" value="ECO:0007669"/>
    <property type="project" value="TreeGrafter"/>
</dbReference>
<dbReference type="InterPro" id="IPR011079">
    <property type="entry name" value="Ala_racemase_C"/>
</dbReference>
<dbReference type="GO" id="GO:0030632">
    <property type="term" value="P:D-alanine biosynthetic process"/>
    <property type="evidence" value="ECO:0007669"/>
    <property type="project" value="UniProtKB-UniRule"/>
</dbReference>
<dbReference type="Pfam" id="PF01168">
    <property type="entry name" value="Ala_racemase_N"/>
    <property type="match status" value="1"/>
</dbReference>
<comment type="catalytic activity">
    <reaction evidence="4">
        <text>L-alanine = D-alanine</text>
        <dbReference type="Rhea" id="RHEA:20249"/>
        <dbReference type="ChEBI" id="CHEBI:57416"/>
        <dbReference type="ChEBI" id="CHEBI:57972"/>
        <dbReference type="EC" id="5.1.1.1"/>
    </reaction>
</comment>
<keyword evidence="2 4" id="KW-0663">Pyridoxal phosphate</keyword>
<sequence>MPNRAAWAEVNLAAYAQNIEEIKKCVRPGARLCMVVKADAYGHGAIPCARVAVAHGASYLAVATISEGVELREAGFTQPILLLGLILPEEAADVVAYDITQTVCTRELAAALSAAAVAQGKTAKVHLKVETGMGRIGVRPEEAAELAAYVAGLPGLVLEGVFSHFATADDRDKTYARAQLAAFQRALAAIEARGIHVQLRHIAESAAILELPEAHLDMVRVGIIQHGLWPSAEVAHPIALRETMRLLARVVFLKRVHAGESIGYGRAFVARRESVVATLPIGYADGYIRAYGAEGYAVIRGQRAPICGRVCMDQVMVDVTDIPGVAVGDTALLFGGEALPTDTAARWLDTINYEVTCLVAPRVPRVYVGG</sequence>
<dbReference type="InterPro" id="IPR000821">
    <property type="entry name" value="Ala_racemase"/>
</dbReference>
<dbReference type="InterPro" id="IPR009006">
    <property type="entry name" value="Ala_racemase/Decarboxylase_C"/>
</dbReference>
<keyword evidence="9" id="KW-1185">Reference proteome</keyword>
<dbReference type="SMART" id="SM01005">
    <property type="entry name" value="Ala_racemase_C"/>
    <property type="match status" value="1"/>
</dbReference>
<dbReference type="FunFam" id="3.20.20.10:FF:000002">
    <property type="entry name" value="Alanine racemase"/>
    <property type="match status" value="1"/>
</dbReference>
<evidence type="ECO:0000256" key="6">
    <source>
        <dbReference type="PIRSR" id="PIRSR600821-52"/>
    </source>
</evidence>
<evidence type="ECO:0000313" key="8">
    <source>
        <dbReference type="EMBL" id="NMD98822.1"/>
    </source>
</evidence>
<dbReference type="GO" id="GO:0030170">
    <property type="term" value="F:pyridoxal phosphate binding"/>
    <property type="evidence" value="ECO:0007669"/>
    <property type="project" value="UniProtKB-UniRule"/>
</dbReference>
<dbReference type="PANTHER" id="PTHR30511">
    <property type="entry name" value="ALANINE RACEMASE"/>
    <property type="match status" value="1"/>
</dbReference>
<dbReference type="EMBL" id="JABAFA010000011">
    <property type="protein sequence ID" value="NMD98822.1"/>
    <property type="molecule type" value="Genomic_DNA"/>
</dbReference>
<dbReference type="SUPFAM" id="SSF50621">
    <property type="entry name" value="Alanine racemase C-terminal domain-like"/>
    <property type="match status" value="1"/>
</dbReference>
<comment type="pathway">
    <text evidence="4">Amino-acid biosynthesis; D-alanine biosynthesis; D-alanine from L-alanine: step 1/1.</text>
</comment>
<feature type="active site" description="Proton acceptor; specific for D-alanine" evidence="4">
    <location>
        <position position="37"/>
    </location>
</feature>
<evidence type="ECO:0000256" key="3">
    <source>
        <dbReference type="ARBA" id="ARBA00023235"/>
    </source>
</evidence>